<protein>
    <recommendedName>
        <fullName evidence="3">F-box domain-containing protein</fullName>
    </recommendedName>
</protein>
<evidence type="ECO:0000313" key="2">
    <source>
        <dbReference type="Proteomes" id="UP000298030"/>
    </source>
</evidence>
<accession>A0A4Y7TGR7</accession>
<dbReference type="STRING" id="71717.A0A4Y7TGR7"/>
<dbReference type="Proteomes" id="UP000298030">
    <property type="component" value="Unassembled WGS sequence"/>
</dbReference>
<reference evidence="1 2" key="1">
    <citation type="journal article" date="2019" name="Nat. Ecol. Evol.">
        <title>Megaphylogeny resolves global patterns of mushroom evolution.</title>
        <authorList>
            <person name="Varga T."/>
            <person name="Krizsan K."/>
            <person name="Foldi C."/>
            <person name="Dima B."/>
            <person name="Sanchez-Garcia M."/>
            <person name="Sanchez-Ramirez S."/>
            <person name="Szollosi G.J."/>
            <person name="Szarkandi J.G."/>
            <person name="Papp V."/>
            <person name="Albert L."/>
            <person name="Andreopoulos W."/>
            <person name="Angelini C."/>
            <person name="Antonin V."/>
            <person name="Barry K.W."/>
            <person name="Bougher N.L."/>
            <person name="Buchanan P."/>
            <person name="Buyck B."/>
            <person name="Bense V."/>
            <person name="Catcheside P."/>
            <person name="Chovatia M."/>
            <person name="Cooper J."/>
            <person name="Damon W."/>
            <person name="Desjardin D."/>
            <person name="Finy P."/>
            <person name="Geml J."/>
            <person name="Haridas S."/>
            <person name="Hughes K."/>
            <person name="Justo A."/>
            <person name="Karasinski D."/>
            <person name="Kautmanova I."/>
            <person name="Kiss B."/>
            <person name="Kocsube S."/>
            <person name="Kotiranta H."/>
            <person name="LaButti K.M."/>
            <person name="Lechner B.E."/>
            <person name="Liimatainen K."/>
            <person name="Lipzen A."/>
            <person name="Lukacs Z."/>
            <person name="Mihaltcheva S."/>
            <person name="Morgado L.N."/>
            <person name="Niskanen T."/>
            <person name="Noordeloos M.E."/>
            <person name="Ohm R.A."/>
            <person name="Ortiz-Santana B."/>
            <person name="Ovrebo C."/>
            <person name="Racz N."/>
            <person name="Riley R."/>
            <person name="Savchenko A."/>
            <person name="Shiryaev A."/>
            <person name="Soop K."/>
            <person name="Spirin V."/>
            <person name="Szebenyi C."/>
            <person name="Tomsovsky M."/>
            <person name="Tulloss R.E."/>
            <person name="Uehling J."/>
            <person name="Grigoriev I.V."/>
            <person name="Vagvolgyi C."/>
            <person name="Papp T."/>
            <person name="Martin F.M."/>
            <person name="Miettinen O."/>
            <person name="Hibbett D.S."/>
            <person name="Nagy L.G."/>
        </authorList>
    </citation>
    <scope>NUCLEOTIDE SEQUENCE [LARGE SCALE GENOMIC DNA]</scope>
    <source>
        <strain evidence="1 2">FP101781</strain>
    </source>
</reference>
<sequence length="411" mass="45759">MHALGGADHVWRALHFDVPLDLPSSTSSHPAHLIKQSAVRALRLDQNWRKKEPAIKRLTHIPHTDIVDQLQFVGHEYIVGLSTAGNLATYVSLWHTGTSVTRVARVQVPNVGKFAASQQDGCVVVAVTMADTVSKSSLRIFTLSLTGDVTEFRELLRRPLADADQVFFEVHLSGRIAAASVAAFRGSIQYSLLLVNLDTHASHLIDMPCENMRSVRFKLYDDVIVMTAVTNSLRAKLLVSCFELQALLSGAPPEPMVVHEVGGPWPATFDYYLTTEPTIHGSTRSFPLAVQHSTSAGTSTVIVYRVPLSVGPPVKQDYTFNMIRDSSIEILCLGETGKRVVWLERGWDEIEFRFRKAVPSRFGGARDVEPLWPARVGLPFEPHMCHAMYFEEAMGRICFSLNTEDVYIMEF</sequence>
<evidence type="ECO:0008006" key="3">
    <source>
        <dbReference type="Google" id="ProtNLM"/>
    </source>
</evidence>
<keyword evidence="2" id="KW-1185">Reference proteome</keyword>
<dbReference type="EMBL" id="QPFP01000012">
    <property type="protein sequence ID" value="TEB33367.1"/>
    <property type="molecule type" value="Genomic_DNA"/>
</dbReference>
<comment type="caution">
    <text evidence="1">The sequence shown here is derived from an EMBL/GenBank/DDBJ whole genome shotgun (WGS) entry which is preliminary data.</text>
</comment>
<gene>
    <name evidence="1" type="ORF">FA13DRAFT_1730371</name>
</gene>
<proteinExistence type="predicted"/>
<evidence type="ECO:0000313" key="1">
    <source>
        <dbReference type="EMBL" id="TEB33367.1"/>
    </source>
</evidence>
<dbReference type="OrthoDB" id="424465at2759"/>
<organism evidence="1 2">
    <name type="scientific">Coprinellus micaceus</name>
    <name type="common">Glistening ink-cap mushroom</name>
    <name type="synonym">Coprinus micaceus</name>
    <dbReference type="NCBI Taxonomy" id="71717"/>
    <lineage>
        <taxon>Eukaryota</taxon>
        <taxon>Fungi</taxon>
        <taxon>Dikarya</taxon>
        <taxon>Basidiomycota</taxon>
        <taxon>Agaricomycotina</taxon>
        <taxon>Agaricomycetes</taxon>
        <taxon>Agaricomycetidae</taxon>
        <taxon>Agaricales</taxon>
        <taxon>Agaricineae</taxon>
        <taxon>Psathyrellaceae</taxon>
        <taxon>Coprinellus</taxon>
    </lineage>
</organism>
<dbReference type="AlphaFoldDB" id="A0A4Y7TGR7"/>
<name>A0A4Y7TGR7_COPMI</name>